<evidence type="ECO:0000256" key="1">
    <source>
        <dbReference type="ARBA" id="ARBA00044755"/>
    </source>
</evidence>
<dbReference type="Proteomes" id="UP000298347">
    <property type="component" value="Unassembled WGS sequence"/>
</dbReference>
<dbReference type="PANTHER" id="PTHR35024:SF4">
    <property type="entry name" value="POLYMER-FORMING CYTOSKELETAL PROTEIN"/>
    <property type="match status" value="1"/>
</dbReference>
<reference evidence="2 3" key="1">
    <citation type="journal article" date="2015" name="Int. J. Syst. Evol. Microbiol.">
        <title>Sporolactobacillus shoreae sp. nov. and Sporolactobacillus spathodeae sp. nov., two spore-forming lactic acid bacteria isolated from tree barks in Thailand.</title>
        <authorList>
            <person name="Thamacharoensuk T."/>
            <person name="Kitahara M."/>
            <person name="Ohkuma M."/>
            <person name="Thongchul N."/>
            <person name="Tanasupawat S."/>
        </authorList>
    </citation>
    <scope>NUCLEOTIDE SEQUENCE [LARGE SCALE GENOMIC DNA]</scope>
    <source>
        <strain evidence="2 3">BK92</strain>
    </source>
</reference>
<comment type="caution">
    <text evidence="2">The sequence shown here is derived from an EMBL/GenBank/DDBJ whole genome shotgun (WGS) entry which is preliminary data.</text>
</comment>
<dbReference type="OrthoDB" id="1730007at2"/>
<name>A0A4Z0GT95_9BACL</name>
<protein>
    <submittedName>
        <fullName evidence="2">Polymer-forming cytoskeletal protein</fullName>
    </submittedName>
</protein>
<dbReference type="InterPro" id="IPR007607">
    <property type="entry name" value="BacA/B"/>
</dbReference>
<proteinExistence type="inferred from homology"/>
<dbReference type="PANTHER" id="PTHR35024">
    <property type="entry name" value="HYPOTHETICAL CYTOSOLIC PROTEIN"/>
    <property type="match status" value="1"/>
</dbReference>
<dbReference type="RefSeq" id="WP_135347084.1">
    <property type="nucleotide sequence ID" value="NZ_SRJD01000001.1"/>
</dbReference>
<organism evidence="2 3">
    <name type="scientific">Sporolactobacillus shoreae</name>
    <dbReference type="NCBI Taxonomy" id="1465501"/>
    <lineage>
        <taxon>Bacteria</taxon>
        <taxon>Bacillati</taxon>
        <taxon>Bacillota</taxon>
        <taxon>Bacilli</taxon>
        <taxon>Bacillales</taxon>
        <taxon>Sporolactobacillaceae</taxon>
        <taxon>Sporolactobacillus</taxon>
    </lineage>
</organism>
<gene>
    <name evidence="2" type="ORF">E4665_01815</name>
</gene>
<dbReference type="EMBL" id="SRJD01000001">
    <property type="protein sequence ID" value="TGB00439.1"/>
    <property type="molecule type" value="Genomic_DNA"/>
</dbReference>
<dbReference type="Pfam" id="PF04519">
    <property type="entry name" value="Bactofilin"/>
    <property type="match status" value="1"/>
</dbReference>
<dbReference type="AlphaFoldDB" id="A0A4Z0GT95"/>
<keyword evidence="3" id="KW-1185">Reference proteome</keyword>
<evidence type="ECO:0000313" key="3">
    <source>
        <dbReference type="Proteomes" id="UP000298347"/>
    </source>
</evidence>
<accession>A0A4Z0GT95</accession>
<comment type="similarity">
    <text evidence="1">Belongs to the bactofilin family.</text>
</comment>
<evidence type="ECO:0000313" key="2">
    <source>
        <dbReference type="EMBL" id="TGB00439.1"/>
    </source>
</evidence>
<sequence length="241" mass="25751">MDDQVRDLTISGSGTAPGGDYRNVIINGSGNVQGDLQCQRLEINGSGKILGNSKVVELIVSGSGVVEGNVTARKITINGNSRIEGNVTAEDLQINGTAKITGTVHGETIKSYGILTANGEIEAEELIAEGRILVDGLCSADRIDLKINGNLSRIREIGCSTLEVRRRPFAGFLSFLIRGIRKTGLTVDSIEGDEIYLEDTVARVVRGNSLVIGEGCDIEKAAYKNDYRQADNAKVKSAVRE</sequence>